<proteinExistence type="predicted"/>
<evidence type="ECO:0000313" key="2">
    <source>
        <dbReference type="Proteomes" id="UP000663881"/>
    </source>
</evidence>
<dbReference type="EMBL" id="CAJOAY010027904">
    <property type="protein sequence ID" value="CAF4402112.1"/>
    <property type="molecule type" value="Genomic_DNA"/>
</dbReference>
<feature type="non-terminal residue" evidence="1">
    <location>
        <position position="87"/>
    </location>
</feature>
<accession>A0A820P6X9</accession>
<sequence length="87" mass="10062">ELDLFVNLFHHHFHHLHGESDDEIDLQINQVPINNNQQNLVHGHNHKHDLPNQTRNLILYHVINDFSNDLIYGCGLATALAHDYLIG</sequence>
<reference evidence="1" key="1">
    <citation type="submission" date="2021-02" db="EMBL/GenBank/DDBJ databases">
        <authorList>
            <person name="Nowell W R."/>
        </authorList>
    </citation>
    <scope>NUCLEOTIDE SEQUENCE</scope>
</reference>
<feature type="non-terminal residue" evidence="1">
    <location>
        <position position="1"/>
    </location>
</feature>
<comment type="caution">
    <text evidence="1">The sequence shown here is derived from an EMBL/GenBank/DDBJ whole genome shotgun (WGS) entry which is preliminary data.</text>
</comment>
<protein>
    <submittedName>
        <fullName evidence="1">Uncharacterized protein</fullName>
    </submittedName>
</protein>
<organism evidence="1 2">
    <name type="scientific">Adineta steineri</name>
    <dbReference type="NCBI Taxonomy" id="433720"/>
    <lineage>
        <taxon>Eukaryota</taxon>
        <taxon>Metazoa</taxon>
        <taxon>Spiralia</taxon>
        <taxon>Gnathifera</taxon>
        <taxon>Rotifera</taxon>
        <taxon>Eurotatoria</taxon>
        <taxon>Bdelloidea</taxon>
        <taxon>Adinetida</taxon>
        <taxon>Adinetidae</taxon>
        <taxon>Adineta</taxon>
    </lineage>
</organism>
<dbReference type="AlphaFoldDB" id="A0A820P6X9"/>
<gene>
    <name evidence="1" type="ORF">OKA104_LOCUS51456</name>
</gene>
<name>A0A820P6X9_9BILA</name>
<evidence type="ECO:0000313" key="1">
    <source>
        <dbReference type="EMBL" id="CAF4402112.1"/>
    </source>
</evidence>
<dbReference type="Proteomes" id="UP000663881">
    <property type="component" value="Unassembled WGS sequence"/>
</dbReference>